<keyword evidence="2" id="KW-1185">Reference proteome</keyword>
<evidence type="ECO:0000313" key="2">
    <source>
        <dbReference type="Proteomes" id="UP000760480"/>
    </source>
</evidence>
<reference evidence="1 2" key="1">
    <citation type="submission" date="2019-03" db="EMBL/GenBank/DDBJ databases">
        <title>Metabolic reconstructions from genomes of highly enriched 'Candidatus Accumulibacter' and 'Candidatus Competibacter' bioreactor populations.</title>
        <authorList>
            <person name="Annavajhala M.K."/>
            <person name="Welles L."/>
            <person name="Abbas B."/>
            <person name="Sorokin D."/>
            <person name="Park H."/>
            <person name="Van Loosdrecht M."/>
            <person name="Chandran K."/>
        </authorList>
    </citation>
    <scope>NUCLEOTIDE SEQUENCE [LARGE SCALE GENOMIC DNA]</scope>
    <source>
        <strain evidence="1 2">SBR_G</strain>
    </source>
</reference>
<name>A0ABX1TPJ0_9GAMM</name>
<dbReference type="Proteomes" id="UP000760480">
    <property type="component" value="Unassembled WGS sequence"/>
</dbReference>
<comment type="caution">
    <text evidence="1">The sequence shown here is derived from an EMBL/GenBank/DDBJ whole genome shotgun (WGS) entry which is preliminary data.</text>
</comment>
<protein>
    <submittedName>
        <fullName evidence="1">NAD(+)--dinitrogen-reductase ADP-D-ribosyltransferase</fullName>
    </submittedName>
</protein>
<dbReference type="RefSeq" id="WP_169249287.1">
    <property type="nucleotide sequence ID" value="NZ_SPMZ01000036.1"/>
</dbReference>
<dbReference type="InterPro" id="IPR009953">
    <property type="entry name" value="DRA_trans"/>
</dbReference>
<evidence type="ECO:0000313" key="1">
    <source>
        <dbReference type="EMBL" id="NMQ20028.1"/>
    </source>
</evidence>
<accession>A0ABX1TPJ0</accession>
<dbReference type="Pfam" id="PF07357">
    <property type="entry name" value="DRAT"/>
    <property type="match status" value="1"/>
</dbReference>
<gene>
    <name evidence="1" type="ORF">E4P82_12970</name>
</gene>
<dbReference type="EMBL" id="SPMZ01000036">
    <property type="protein sequence ID" value="NMQ20028.1"/>
    <property type="molecule type" value="Genomic_DNA"/>
</dbReference>
<proteinExistence type="predicted"/>
<sequence>MTNATVCRVDDNAIAAPAVEVGPRLPKGSYLPINRCNLPAMILGGLTFQRHPAPLLLDGVAELHHRLFRSLDLLAEPGERAQRFMDYMTVYFRLEALEDVGLMPGRRKLRGRADYLRMVRGWAFDPNSQEGAVLKAWVESRFGLLARYHGGLLDDRIRDDTYMQFLEACSRGLYNTNALEAQLDLLYAYAQYEQRRQQPTAVHLSLYRGFNRFSDDQVLAKPDRRRWVVLLNNLSSFSVRRERAEEFGDHLLRVQVPLAKVFFYNRMLPGMLKGEDEYVVVGGVYEVERLC</sequence>
<organism evidence="1 2">
    <name type="scientific">Candidatus Competibacter phosphatis</name>
    <dbReference type="NCBI Taxonomy" id="221280"/>
    <lineage>
        <taxon>Bacteria</taxon>
        <taxon>Pseudomonadati</taxon>
        <taxon>Pseudomonadota</taxon>
        <taxon>Gammaproteobacteria</taxon>
        <taxon>Candidatus Competibacteraceae</taxon>
        <taxon>Candidatus Competibacter</taxon>
    </lineage>
</organism>